<dbReference type="EMBL" id="NMUH01013306">
    <property type="protein sequence ID" value="MQM22579.1"/>
    <property type="molecule type" value="Genomic_DNA"/>
</dbReference>
<evidence type="ECO:0000313" key="3">
    <source>
        <dbReference type="Proteomes" id="UP000652761"/>
    </source>
</evidence>
<reference evidence="2" key="1">
    <citation type="submission" date="2017-07" db="EMBL/GenBank/DDBJ databases">
        <title>Taro Niue Genome Assembly and Annotation.</title>
        <authorList>
            <person name="Atibalentja N."/>
            <person name="Keating K."/>
            <person name="Fields C.J."/>
        </authorList>
    </citation>
    <scope>NUCLEOTIDE SEQUENCE</scope>
    <source>
        <strain evidence="2">Niue_2</strain>
        <tissue evidence="2">Leaf</tissue>
    </source>
</reference>
<organism evidence="2 3">
    <name type="scientific">Colocasia esculenta</name>
    <name type="common">Wild taro</name>
    <name type="synonym">Arum esculentum</name>
    <dbReference type="NCBI Taxonomy" id="4460"/>
    <lineage>
        <taxon>Eukaryota</taxon>
        <taxon>Viridiplantae</taxon>
        <taxon>Streptophyta</taxon>
        <taxon>Embryophyta</taxon>
        <taxon>Tracheophyta</taxon>
        <taxon>Spermatophyta</taxon>
        <taxon>Magnoliopsida</taxon>
        <taxon>Liliopsida</taxon>
        <taxon>Araceae</taxon>
        <taxon>Aroideae</taxon>
        <taxon>Colocasieae</taxon>
        <taxon>Colocasia</taxon>
    </lineage>
</organism>
<dbReference type="AlphaFoldDB" id="A0A843XRX5"/>
<gene>
    <name evidence="2" type="ORF">Taro_055633</name>
</gene>
<feature type="region of interest" description="Disordered" evidence="1">
    <location>
        <begin position="135"/>
        <end position="172"/>
    </location>
</feature>
<dbReference type="Proteomes" id="UP000652761">
    <property type="component" value="Unassembled WGS sequence"/>
</dbReference>
<sequence length="273" mass="30142">MLTATLISILDSNPFGNGTADAVMGVSISVNAQGGGERARTAVRRNNRSPWLPALSYLRRQRKSADGGEEEQFAVSLLVGTSSSSFSCFVGERARMAVRENNSTFLCLLGHPPLLPSALSARFFAEISSTTHACSYPSPSSGRWIDQGDFKQEKSPRRLKQMGTAFSPHQRSEKGDSRMVVGCVDAHSLVTVDYSCGFLRFPQFSLVDPPGRLQAGEVLWAVEANRNGRLTTYEVRISSCFCPIYLGKLCVIRWWFYKCMFTCPLVLFFPTPS</sequence>
<accession>A0A843XRX5</accession>
<evidence type="ECO:0000313" key="2">
    <source>
        <dbReference type="EMBL" id="MQM22579.1"/>
    </source>
</evidence>
<evidence type="ECO:0000256" key="1">
    <source>
        <dbReference type="SAM" id="MobiDB-lite"/>
    </source>
</evidence>
<keyword evidence="3" id="KW-1185">Reference proteome</keyword>
<name>A0A843XRX5_COLES</name>
<feature type="compositionally biased region" description="Basic and acidic residues" evidence="1">
    <location>
        <begin position="146"/>
        <end position="156"/>
    </location>
</feature>
<proteinExistence type="predicted"/>
<protein>
    <submittedName>
        <fullName evidence="2">Uncharacterized protein</fullName>
    </submittedName>
</protein>
<comment type="caution">
    <text evidence="2">The sequence shown here is derived from an EMBL/GenBank/DDBJ whole genome shotgun (WGS) entry which is preliminary data.</text>
</comment>